<evidence type="ECO:0000256" key="1">
    <source>
        <dbReference type="ARBA" id="ARBA00023015"/>
    </source>
</evidence>
<dbReference type="InterPro" id="IPR009057">
    <property type="entry name" value="Homeodomain-like_sf"/>
</dbReference>
<dbReference type="AlphaFoldDB" id="S0FDM2"/>
<sequence>MRNLKDFVSDWIRDKETDECRGDMVNCGNELVMVRLEGDGGLLNYGLPDGRHDHAALFIMRGELHLTLNGNRIGLLAPAYIDFVLPNRWENIELKGEVEVYLMAAETGFFHEVTSKLRTRISERMMAFAQSPFILFSSEDAVRMESLVSALFSSMTERIDVFRRELVQSLMCAFLCELWNVVFRQCRSVLQPAELYKWGDSGGHFLHLAHVHCLEHHEVKWYCEQLGISANTLTAVTKRLYGKTARMIIDELLLEETKLALRNPDYSIQSVSDQLFFSDQSAFGKFFKRCYGISPALYRRQIFQGEIK</sequence>
<evidence type="ECO:0000256" key="2">
    <source>
        <dbReference type="ARBA" id="ARBA00023125"/>
    </source>
</evidence>
<dbReference type="GO" id="GO:0043565">
    <property type="term" value="F:sequence-specific DNA binding"/>
    <property type="evidence" value="ECO:0007669"/>
    <property type="project" value="InterPro"/>
</dbReference>
<protein>
    <submittedName>
        <fullName evidence="5">Transcriptional regulator, AraC family</fullName>
    </submittedName>
</protein>
<dbReference type="STRING" id="547042.BACCOPRO_03565"/>
<dbReference type="HOGENOM" id="CLU_000445_88_2_10"/>
<dbReference type="OrthoDB" id="1007667at2"/>
<dbReference type="PANTHER" id="PTHR43280">
    <property type="entry name" value="ARAC-FAMILY TRANSCRIPTIONAL REGULATOR"/>
    <property type="match status" value="1"/>
</dbReference>
<reference evidence="5 6" key="1">
    <citation type="submission" date="2008-12" db="EMBL/GenBank/DDBJ databases">
        <authorList>
            <person name="Fulton L."/>
            <person name="Clifton S."/>
            <person name="Fulton B."/>
            <person name="Xu J."/>
            <person name="Minx P."/>
            <person name="Pepin K.H."/>
            <person name="Johnson M."/>
            <person name="Bhonagiri V."/>
            <person name="Nash W.E."/>
            <person name="Mardis E.R."/>
            <person name="Wilson R.K."/>
        </authorList>
    </citation>
    <scope>NUCLEOTIDE SEQUENCE [LARGE SCALE GENOMIC DNA]</scope>
    <source>
        <strain evidence="5 6">DSM 18228</strain>
    </source>
</reference>
<accession>S0FDM2</accession>
<keyword evidence="3" id="KW-0804">Transcription</keyword>
<dbReference type="PROSITE" id="PS01124">
    <property type="entry name" value="HTH_ARAC_FAMILY_2"/>
    <property type="match status" value="1"/>
</dbReference>
<evidence type="ECO:0000313" key="5">
    <source>
        <dbReference type="EMBL" id="EEF78042.1"/>
    </source>
</evidence>
<dbReference type="PANTHER" id="PTHR43280:SF32">
    <property type="entry name" value="TRANSCRIPTIONAL REGULATORY PROTEIN"/>
    <property type="match status" value="1"/>
</dbReference>
<dbReference type="InterPro" id="IPR018060">
    <property type="entry name" value="HTH_AraC"/>
</dbReference>
<keyword evidence="1" id="KW-0805">Transcription regulation</keyword>
<dbReference type="RefSeq" id="WP_008145130.1">
    <property type="nucleotide sequence ID" value="NZ_EQ973650.1"/>
</dbReference>
<comment type="caution">
    <text evidence="5">The sequence shown here is derived from an EMBL/GenBank/DDBJ whole genome shotgun (WGS) entry which is preliminary data.</text>
</comment>
<organism evidence="5 6">
    <name type="scientific">Phocaeicola coprophilus DSM 18228 = JCM 13818</name>
    <dbReference type="NCBI Taxonomy" id="547042"/>
    <lineage>
        <taxon>Bacteria</taxon>
        <taxon>Pseudomonadati</taxon>
        <taxon>Bacteroidota</taxon>
        <taxon>Bacteroidia</taxon>
        <taxon>Bacteroidales</taxon>
        <taxon>Bacteroidaceae</taxon>
        <taxon>Phocaeicola</taxon>
    </lineage>
</organism>
<dbReference type="Pfam" id="PF12833">
    <property type="entry name" value="HTH_18"/>
    <property type="match status" value="1"/>
</dbReference>
<proteinExistence type="predicted"/>
<evidence type="ECO:0000256" key="3">
    <source>
        <dbReference type="ARBA" id="ARBA00023163"/>
    </source>
</evidence>
<keyword evidence="2" id="KW-0238">DNA-binding</keyword>
<feature type="domain" description="HTH araC/xylS-type" evidence="4">
    <location>
        <begin position="224"/>
        <end position="301"/>
    </location>
</feature>
<dbReference type="eggNOG" id="COG2207">
    <property type="taxonomic scope" value="Bacteria"/>
</dbReference>
<dbReference type="Gene3D" id="1.10.10.60">
    <property type="entry name" value="Homeodomain-like"/>
    <property type="match status" value="1"/>
</dbReference>
<dbReference type="GO" id="GO:0003700">
    <property type="term" value="F:DNA-binding transcription factor activity"/>
    <property type="evidence" value="ECO:0007669"/>
    <property type="project" value="InterPro"/>
</dbReference>
<dbReference type="Proteomes" id="UP000014073">
    <property type="component" value="Unassembled WGS sequence"/>
</dbReference>
<keyword evidence="6" id="KW-1185">Reference proteome</keyword>
<dbReference type="SMART" id="SM00342">
    <property type="entry name" value="HTH_ARAC"/>
    <property type="match status" value="1"/>
</dbReference>
<evidence type="ECO:0000259" key="4">
    <source>
        <dbReference type="PROSITE" id="PS01124"/>
    </source>
</evidence>
<dbReference type="GeneID" id="78405649"/>
<evidence type="ECO:0000313" key="6">
    <source>
        <dbReference type="Proteomes" id="UP000014073"/>
    </source>
</evidence>
<name>S0FDM2_9BACT</name>
<dbReference type="SUPFAM" id="SSF46689">
    <property type="entry name" value="Homeodomain-like"/>
    <property type="match status" value="1"/>
</dbReference>
<gene>
    <name evidence="5" type="ORF">BACCOPRO_03565</name>
</gene>
<dbReference type="EMBL" id="ACBW01000221">
    <property type="protein sequence ID" value="EEF78042.1"/>
    <property type="molecule type" value="Genomic_DNA"/>
</dbReference>